<dbReference type="InterPro" id="IPR002931">
    <property type="entry name" value="Transglutaminase-like"/>
</dbReference>
<organism evidence="2 3">
    <name type="scientific">Tropicimonas aquimaris</name>
    <dbReference type="NCBI Taxonomy" id="914152"/>
    <lineage>
        <taxon>Bacteria</taxon>
        <taxon>Pseudomonadati</taxon>
        <taxon>Pseudomonadota</taxon>
        <taxon>Alphaproteobacteria</taxon>
        <taxon>Rhodobacterales</taxon>
        <taxon>Roseobacteraceae</taxon>
        <taxon>Tropicimonas</taxon>
    </lineage>
</organism>
<gene>
    <name evidence="2" type="ORF">ACFQ2S_03000</name>
</gene>
<feature type="domain" description="Transglutaminase-like" evidence="1">
    <location>
        <begin position="176"/>
        <end position="247"/>
    </location>
</feature>
<reference evidence="3" key="1">
    <citation type="journal article" date="2019" name="Int. J. Syst. Evol. Microbiol.">
        <title>The Global Catalogue of Microorganisms (GCM) 10K type strain sequencing project: providing services to taxonomists for standard genome sequencing and annotation.</title>
        <authorList>
            <consortium name="The Broad Institute Genomics Platform"/>
            <consortium name="The Broad Institute Genome Sequencing Center for Infectious Disease"/>
            <person name="Wu L."/>
            <person name="Ma J."/>
        </authorList>
    </citation>
    <scope>NUCLEOTIDE SEQUENCE [LARGE SCALE GENOMIC DNA]</scope>
    <source>
        <strain evidence="3">CCUG 60524</strain>
    </source>
</reference>
<dbReference type="EMBL" id="JBHTJT010000006">
    <property type="protein sequence ID" value="MFD0978610.1"/>
    <property type="molecule type" value="Genomic_DNA"/>
</dbReference>
<dbReference type="InterPro" id="IPR038765">
    <property type="entry name" value="Papain-like_cys_pep_sf"/>
</dbReference>
<dbReference type="PANTHER" id="PTHR33490">
    <property type="entry name" value="BLR5614 PROTEIN-RELATED"/>
    <property type="match status" value="1"/>
</dbReference>
<comment type="caution">
    <text evidence="2">The sequence shown here is derived from an EMBL/GenBank/DDBJ whole genome shotgun (WGS) entry which is preliminary data.</text>
</comment>
<evidence type="ECO:0000259" key="1">
    <source>
        <dbReference type="SMART" id="SM00460"/>
    </source>
</evidence>
<dbReference type="Gene3D" id="3.10.620.30">
    <property type="match status" value="1"/>
</dbReference>
<dbReference type="Proteomes" id="UP001597108">
    <property type="component" value="Unassembled WGS sequence"/>
</dbReference>
<dbReference type="InterPro" id="IPR013589">
    <property type="entry name" value="Bac_transglu_N"/>
</dbReference>
<evidence type="ECO:0000313" key="3">
    <source>
        <dbReference type="Proteomes" id="UP001597108"/>
    </source>
</evidence>
<dbReference type="Pfam" id="PF08379">
    <property type="entry name" value="Bact_transglu_N"/>
    <property type="match status" value="1"/>
</dbReference>
<evidence type="ECO:0000313" key="2">
    <source>
        <dbReference type="EMBL" id="MFD0978610.1"/>
    </source>
</evidence>
<dbReference type="PANTHER" id="PTHR33490:SF7">
    <property type="entry name" value="BLR2979 PROTEIN"/>
    <property type="match status" value="1"/>
</dbReference>
<sequence length="303" mass="33363">MQYEIRMSITYDYPAAASSGRHLLRLLPAEIPGLQEVREPMLRVLPEPVEWLEGADFFGNRTVEVAIDQPHAESRFEMSALVERVGPGRLLDVSPRLADLPRDIAAHRGLDADAPHHFTGPSPWIMTHPEMTSYAMEVADNSATVLDLVRKLGNRIHSEFEFDPEATEVDTPALTAFERRHGVCQDFSHVMITCLRGIGVPAGYVSGFLRTVPPKGQERLEGADAMHAWVRAWCGHQMGWVEYDPTNAIAVSRDHVVIAHGRDYGDVAPVKGVMRLAGEHSTTQSVDVIPLGEVAAADHPEAG</sequence>
<dbReference type="SUPFAM" id="SSF54001">
    <property type="entry name" value="Cysteine proteinases"/>
    <property type="match status" value="1"/>
</dbReference>
<proteinExistence type="predicted"/>
<protein>
    <submittedName>
        <fullName evidence="2">Transglutaminase domain-containing protein</fullName>
    </submittedName>
</protein>
<accession>A0ABW3ILD7</accession>
<keyword evidence="3" id="KW-1185">Reference proteome</keyword>
<name>A0ABW3ILD7_9RHOB</name>
<dbReference type="Pfam" id="PF01841">
    <property type="entry name" value="Transglut_core"/>
    <property type="match status" value="1"/>
</dbReference>
<dbReference type="SMART" id="SM00460">
    <property type="entry name" value="TGc"/>
    <property type="match status" value="1"/>
</dbReference>
<dbReference type="RefSeq" id="WP_386072592.1">
    <property type="nucleotide sequence ID" value="NZ_JBHTJT010000006.1"/>
</dbReference>